<dbReference type="InterPro" id="IPR019594">
    <property type="entry name" value="Glu/Gly-bd"/>
</dbReference>
<evidence type="ECO:0000256" key="2">
    <source>
        <dbReference type="ARBA" id="ARBA00008685"/>
    </source>
</evidence>
<evidence type="ECO:0000259" key="14">
    <source>
        <dbReference type="SMART" id="SM00918"/>
    </source>
</evidence>
<keyword evidence="11" id="KW-1071">Ligand-gated ion channel</keyword>
<dbReference type="EMBL" id="JAWQEG010000495">
    <property type="protein sequence ID" value="KAK3889335.1"/>
    <property type="molecule type" value="Genomic_DNA"/>
</dbReference>
<evidence type="ECO:0000313" key="15">
    <source>
        <dbReference type="EMBL" id="KAK3889335.1"/>
    </source>
</evidence>
<feature type="transmembrane region" description="Helical" evidence="13">
    <location>
        <begin position="405"/>
        <end position="422"/>
    </location>
</feature>
<dbReference type="SUPFAM" id="SSF53850">
    <property type="entry name" value="Periplasmic binding protein-like II"/>
    <property type="match status" value="1"/>
</dbReference>
<evidence type="ECO:0000256" key="11">
    <source>
        <dbReference type="ARBA" id="ARBA00023286"/>
    </source>
</evidence>
<evidence type="ECO:0000256" key="9">
    <source>
        <dbReference type="ARBA" id="ARBA00023170"/>
    </source>
</evidence>
<keyword evidence="9" id="KW-0675">Receptor</keyword>
<feature type="transmembrane region" description="Helical" evidence="13">
    <location>
        <begin position="600"/>
        <end position="620"/>
    </location>
</feature>
<dbReference type="GO" id="GO:0050906">
    <property type="term" value="P:detection of stimulus involved in sensory perception"/>
    <property type="evidence" value="ECO:0007669"/>
    <property type="project" value="UniProtKB-ARBA"/>
</dbReference>
<evidence type="ECO:0000256" key="13">
    <source>
        <dbReference type="SAM" id="Phobius"/>
    </source>
</evidence>
<sequence length="625" mass="70709">MVGFVGDAVVAVLSTNSQPRCSVVIISDGNYTTAALYKALFPLEGWHGVSIFDVVSSGDVKPTRELVSYVVTQARRIRWQSGCVVVVTSSSDTNFLSTLAEESRSGHLLVWPSRMVVATHLAQPVVRNLMQQHWTLSMTNAVLLNREDHFQHSMYTRNPKYVSRWVVYQYRPHQTLPEHQVVRAAFWTPEEGIVTTSYQLNKEFVKFRDDVSLIVTATHWPPHVYLFGNTEEVEDERREADSLNFQGPMANILTIIAQKLNFTYKLIKPPDSGWGNRRPNGTWTGMLGQVMRQEADIGLGPFARSPERMEIVDFTSLVLVDDWCMVAKKGAPEVDPWSFLLVFKPAVWAYLLGSFLLVWMTGILLILAWKHSRSHHLWMKIFSRQLRILLRQDVKWWMVGGQERMVLSGWIIVGLVMMLSYSCQLISLMTVRNIPHPVQTLRDLIDNPALTVIYVPNTIISSVMAESQGELHEVHKLQNVGRTNFIGTKLLATALEMLVRSGDHVIIGTTNPMKRLIARSFSLTGKCDFYISQQIIYSNIMSMVGQKSSSIVQAIGKWLSLVTEAGLYSKWLDSALNNYTICRHSPSKITIKSSITMNNIWGVMAVPFLGLLLATVSFCYEMASY</sequence>
<reference evidence="15" key="1">
    <citation type="submission" date="2023-10" db="EMBL/GenBank/DDBJ databases">
        <title>Genome assemblies of two species of porcelain crab, Petrolisthes cinctipes and Petrolisthes manimaculis (Anomura: Porcellanidae).</title>
        <authorList>
            <person name="Angst P."/>
        </authorList>
    </citation>
    <scope>NUCLEOTIDE SEQUENCE</scope>
    <source>
        <strain evidence="15">PB745_01</strain>
        <tissue evidence="15">Gill</tissue>
    </source>
</reference>
<evidence type="ECO:0000256" key="12">
    <source>
        <dbReference type="ARBA" id="ARBA00023303"/>
    </source>
</evidence>
<dbReference type="AlphaFoldDB" id="A0AAE1GB01"/>
<dbReference type="GO" id="GO:0015276">
    <property type="term" value="F:ligand-gated monoatomic ion channel activity"/>
    <property type="evidence" value="ECO:0007669"/>
    <property type="project" value="InterPro"/>
</dbReference>
<keyword evidence="5 13" id="KW-0812">Transmembrane</keyword>
<dbReference type="PANTHER" id="PTHR42643">
    <property type="entry name" value="IONOTROPIC RECEPTOR 20A-RELATED"/>
    <property type="match status" value="1"/>
</dbReference>
<comment type="caution">
    <text evidence="15">The sequence shown here is derived from an EMBL/GenBank/DDBJ whole genome shotgun (WGS) entry which is preliminary data.</text>
</comment>
<organism evidence="15 16">
    <name type="scientific">Petrolisthes cinctipes</name>
    <name type="common">Flat porcelain crab</name>
    <dbReference type="NCBI Taxonomy" id="88211"/>
    <lineage>
        <taxon>Eukaryota</taxon>
        <taxon>Metazoa</taxon>
        <taxon>Ecdysozoa</taxon>
        <taxon>Arthropoda</taxon>
        <taxon>Crustacea</taxon>
        <taxon>Multicrustacea</taxon>
        <taxon>Malacostraca</taxon>
        <taxon>Eumalacostraca</taxon>
        <taxon>Eucarida</taxon>
        <taxon>Decapoda</taxon>
        <taxon>Pleocyemata</taxon>
        <taxon>Anomura</taxon>
        <taxon>Galatheoidea</taxon>
        <taxon>Porcellanidae</taxon>
        <taxon>Petrolisthes</taxon>
    </lineage>
</organism>
<keyword evidence="7" id="KW-0406">Ion transport</keyword>
<evidence type="ECO:0000256" key="7">
    <source>
        <dbReference type="ARBA" id="ARBA00023065"/>
    </source>
</evidence>
<feature type="domain" description="Ionotropic glutamate receptor L-glutamate and glycine-binding" evidence="14">
    <location>
        <begin position="224"/>
        <end position="292"/>
    </location>
</feature>
<evidence type="ECO:0000256" key="1">
    <source>
        <dbReference type="ARBA" id="ARBA00004651"/>
    </source>
</evidence>
<gene>
    <name evidence="15" type="ORF">Pcinc_006652</name>
</gene>
<dbReference type="Gene3D" id="1.10.287.70">
    <property type="match status" value="1"/>
</dbReference>
<evidence type="ECO:0000256" key="4">
    <source>
        <dbReference type="ARBA" id="ARBA00022475"/>
    </source>
</evidence>
<keyword evidence="10" id="KW-0325">Glycoprotein</keyword>
<evidence type="ECO:0000256" key="8">
    <source>
        <dbReference type="ARBA" id="ARBA00023136"/>
    </source>
</evidence>
<comment type="similarity">
    <text evidence="2">Belongs to the glutamate-gated ion channel (TC 1.A.10.1) family.</text>
</comment>
<evidence type="ECO:0000256" key="5">
    <source>
        <dbReference type="ARBA" id="ARBA00022692"/>
    </source>
</evidence>
<dbReference type="GO" id="GO:0005886">
    <property type="term" value="C:plasma membrane"/>
    <property type="evidence" value="ECO:0007669"/>
    <property type="project" value="UniProtKB-SubCell"/>
</dbReference>
<dbReference type="PANTHER" id="PTHR42643:SF24">
    <property type="entry name" value="IONOTROPIC RECEPTOR 60A"/>
    <property type="match status" value="1"/>
</dbReference>
<name>A0AAE1GB01_PETCI</name>
<keyword evidence="3" id="KW-0813">Transport</keyword>
<keyword evidence="4" id="KW-1003">Cell membrane</keyword>
<feature type="transmembrane region" description="Helical" evidence="13">
    <location>
        <begin position="347"/>
        <end position="369"/>
    </location>
</feature>
<evidence type="ECO:0000256" key="6">
    <source>
        <dbReference type="ARBA" id="ARBA00022989"/>
    </source>
</evidence>
<evidence type="ECO:0000256" key="3">
    <source>
        <dbReference type="ARBA" id="ARBA00022448"/>
    </source>
</evidence>
<keyword evidence="6 13" id="KW-1133">Transmembrane helix</keyword>
<dbReference type="Proteomes" id="UP001286313">
    <property type="component" value="Unassembled WGS sequence"/>
</dbReference>
<keyword evidence="16" id="KW-1185">Reference proteome</keyword>
<evidence type="ECO:0000313" key="16">
    <source>
        <dbReference type="Proteomes" id="UP001286313"/>
    </source>
</evidence>
<keyword evidence="8 13" id="KW-0472">Membrane</keyword>
<keyword evidence="12" id="KW-0407">Ion channel</keyword>
<evidence type="ECO:0000256" key="10">
    <source>
        <dbReference type="ARBA" id="ARBA00023180"/>
    </source>
</evidence>
<dbReference type="InterPro" id="IPR052192">
    <property type="entry name" value="Insect_Ionotropic_Sensory_Rcpt"/>
</dbReference>
<dbReference type="Pfam" id="PF10613">
    <property type="entry name" value="Lig_chan-Glu_bd"/>
    <property type="match status" value="1"/>
</dbReference>
<proteinExistence type="inferred from homology"/>
<dbReference type="SMART" id="SM00918">
    <property type="entry name" value="Lig_chan-Glu_bd"/>
    <property type="match status" value="1"/>
</dbReference>
<protein>
    <recommendedName>
        <fullName evidence="14">Ionotropic glutamate receptor L-glutamate and glycine-binding domain-containing protein</fullName>
    </recommendedName>
</protein>
<dbReference type="Gene3D" id="3.40.190.10">
    <property type="entry name" value="Periplasmic binding protein-like II"/>
    <property type="match status" value="1"/>
</dbReference>
<accession>A0AAE1GB01</accession>
<dbReference type="Pfam" id="PF00060">
    <property type="entry name" value="Lig_chan"/>
    <property type="match status" value="1"/>
</dbReference>
<comment type="subcellular location">
    <subcellularLocation>
        <location evidence="1">Cell membrane</location>
        <topology evidence="1">Multi-pass membrane protein</topology>
    </subcellularLocation>
</comment>
<dbReference type="InterPro" id="IPR001320">
    <property type="entry name" value="Iontro_rcpt_C"/>
</dbReference>